<dbReference type="RefSeq" id="WP_207989084.1">
    <property type="nucleotide sequence ID" value="NZ_CP071794.1"/>
</dbReference>
<reference evidence="1 2" key="1">
    <citation type="submission" date="2021-03" db="EMBL/GenBank/DDBJ databases">
        <title>Complete genome of Parasphingorhabdus_sp.JHSY0214.</title>
        <authorList>
            <person name="Yoo J.H."/>
            <person name="Bae J.W."/>
        </authorList>
    </citation>
    <scope>NUCLEOTIDE SEQUENCE [LARGE SCALE GENOMIC DNA]</scope>
    <source>
        <strain evidence="1 2">JHSY0214</strain>
    </source>
</reference>
<accession>A0ABX7T7X2</accession>
<evidence type="ECO:0000313" key="2">
    <source>
        <dbReference type="Proteomes" id="UP000663923"/>
    </source>
</evidence>
<dbReference type="Gene3D" id="1.25.40.10">
    <property type="entry name" value="Tetratricopeptide repeat domain"/>
    <property type="match status" value="1"/>
</dbReference>
<evidence type="ECO:0000313" key="1">
    <source>
        <dbReference type="EMBL" id="QTD56960.1"/>
    </source>
</evidence>
<name>A0ABX7T7X2_9SPHN</name>
<dbReference type="Gene3D" id="1.20.58.320">
    <property type="entry name" value="TPR-like"/>
    <property type="match status" value="1"/>
</dbReference>
<protein>
    <submittedName>
        <fullName evidence="1">DUF924 domain-containing protein</fullName>
    </submittedName>
</protein>
<dbReference type="PANTHER" id="PTHR23004">
    <property type="entry name" value="DOUBLECORTIN DOMAIN CONTAINING 2"/>
    <property type="match status" value="1"/>
</dbReference>
<dbReference type="Proteomes" id="UP000663923">
    <property type="component" value="Chromosome"/>
</dbReference>
<dbReference type="PANTHER" id="PTHR23004:SF7">
    <property type="entry name" value="DUF924-DOMAIN-CONTAINING PROTEIN"/>
    <property type="match status" value="1"/>
</dbReference>
<sequence>MSWTDDILGYWFDELSPDDWFGSGDRMDEPIRERFQELWEEQKTKVAEDFLGSPEQALAAIILFDQFPRNMFRDTAEAFATDHLALQIAKEAIDREMDHKLTDEQRMFVYMPFMHSEDLDDQTRSLGLFTALGIENNIKFAKAHRDIIVKYGRFPHRNEVLGRETRPEEQAAIEQGSDW</sequence>
<dbReference type="EMBL" id="CP071794">
    <property type="protein sequence ID" value="QTD56960.1"/>
    <property type="molecule type" value="Genomic_DNA"/>
</dbReference>
<organism evidence="1 2">
    <name type="scientific">Parasphingorhabdus cellanae</name>
    <dbReference type="NCBI Taxonomy" id="2806553"/>
    <lineage>
        <taxon>Bacteria</taxon>
        <taxon>Pseudomonadati</taxon>
        <taxon>Pseudomonadota</taxon>
        <taxon>Alphaproteobacteria</taxon>
        <taxon>Sphingomonadales</taxon>
        <taxon>Sphingomonadaceae</taxon>
        <taxon>Parasphingorhabdus</taxon>
    </lineage>
</organism>
<proteinExistence type="predicted"/>
<gene>
    <name evidence="1" type="ORF">J4G78_05170</name>
</gene>
<keyword evidence="2" id="KW-1185">Reference proteome</keyword>
<dbReference type="InterPro" id="IPR011990">
    <property type="entry name" value="TPR-like_helical_dom_sf"/>
</dbReference>
<dbReference type="Pfam" id="PF06041">
    <property type="entry name" value="DUF924"/>
    <property type="match status" value="1"/>
</dbReference>
<dbReference type="InterPro" id="IPR010323">
    <property type="entry name" value="DUF924"/>
</dbReference>
<dbReference type="SUPFAM" id="SSF48452">
    <property type="entry name" value="TPR-like"/>
    <property type="match status" value="1"/>
</dbReference>